<keyword evidence="2" id="KW-1185">Reference proteome</keyword>
<organism evidence="1 2">
    <name type="scientific">Panaeolus cyanescens</name>
    <dbReference type="NCBI Taxonomy" id="181874"/>
    <lineage>
        <taxon>Eukaryota</taxon>
        <taxon>Fungi</taxon>
        <taxon>Dikarya</taxon>
        <taxon>Basidiomycota</taxon>
        <taxon>Agaricomycotina</taxon>
        <taxon>Agaricomycetes</taxon>
        <taxon>Agaricomycetidae</taxon>
        <taxon>Agaricales</taxon>
        <taxon>Agaricineae</taxon>
        <taxon>Galeropsidaceae</taxon>
        <taxon>Panaeolus</taxon>
    </lineage>
</organism>
<evidence type="ECO:0008006" key="3">
    <source>
        <dbReference type="Google" id="ProtNLM"/>
    </source>
</evidence>
<dbReference type="OrthoDB" id="2745898at2759"/>
<dbReference type="InParanoid" id="A0A409YDJ4"/>
<proteinExistence type="predicted"/>
<dbReference type="AlphaFoldDB" id="A0A409YDJ4"/>
<dbReference type="Proteomes" id="UP000284842">
    <property type="component" value="Unassembled WGS sequence"/>
</dbReference>
<evidence type="ECO:0000313" key="1">
    <source>
        <dbReference type="EMBL" id="PPR01077.1"/>
    </source>
</evidence>
<accession>A0A409YDJ4</accession>
<evidence type="ECO:0000313" key="2">
    <source>
        <dbReference type="Proteomes" id="UP000284842"/>
    </source>
</evidence>
<comment type="caution">
    <text evidence="1">The sequence shown here is derived from an EMBL/GenBank/DDBJ whole genome shotgun (WGS) entry which is preliminary data.</text>
</comment>
<reference evidence="1 2" key="1">
    <citation type="journal article" date="2018" name="Evol. Lett.">
        <title>Horizontal gene cluster transfer increased hallucinogenic mushroom diversity.</title>
        <authorList>
            <person name="Reynolds H.T."/>
            <person name="Vijayakumar V."/>
            <person name="Gluck-Thaler E."/>
            <person name="Korotkin H.B."/>
            <person name="Matheny P.B."/>
            <person name="Slot J.C."/>
        </authorList>
    </citation>
    <scope>NUCLEOTIDE SEQUENCE [LARGE SCALE GENOMIC DNA]</scope>
    <source>
        <strain evidence="1 2">2629</strain>
    </source>
</reference>
<dbReference type="EMBL" id="NHTK01001274">
    <property type="protein sequence ID" value="PPR01077.1"/>
    <property type="molecule type" value="Genomic_DNA"/>
</dbReference>
<dbReference type="SUPFAM" id="SSF52047">
    <property type="entry name" value="RNI-like"/>
    <property type="match status" value="1"/>
</dbReference>
<name>A0A409YDJ4_9AGAR</name>
<sequence length="424" mass="48500">MTSELYEDIISLILQFVSSDDSHPGVYKTLAACRQVCRQMAVLANPHFFQDTQLTLRSAFGASRKPPAEATRRLETFCQVLYDNPLVGKLVRRFSIVTYLAPGESVHKWLYDSPHIPMILSKLEHLTHFSLRNCAQPLIWSNFSLDISKAIQDIYKIPTLLSLDLQHILGLPLGWITRCEGLTYLSLDGIGHATQDADILHANIEELRPGRIKEMVISAHIMYPLPAEYHQVYALRFFSTTEKIKIIHDHDGSLNYVLPLVLQGVEKTLKEIELAVYNLAIKDWIWIGGMGNYHLEGLESIKIVHPSYRVDPKTLPEIIPWFLSHPHQPSQTVKTIHIVFIIAELPQTPGWRPYGRAEWTRIDPIVQLLYPSLTTFTLEFEEYFAIRPSRQIVLEHMERMVPGIVENPSITLHVILPSGITFDF</sequence>
<gene>
    <name evidence="1" type="ORF">CVT24_000398</name>
</gene>
<protein>
    <recommendedName>
        <fullName evidence="3">F-box domain-containing protein</fullName>
    </recommendedName>
</protein>